<dbReference type="Pfam" id="PF08123">
    <property type="entry name" value="DOT1"/>
    <property type="match status" value="1"/>
</dbReference>
<dbReference type="CDD" id="cd02440">
    <property type="entry name" value="AdoMet_MTases"/>
    <property type="match status" value="1"/>
</dbReference>
<dbReference type="SUPFAM" id="SSF53335">
    <property type="entry name" value="S-adenosyl-L-methionine-dependent methyltransferases"/>
    <property type="match status" value="1"/>
</dbReference>
<dbReference type="KEGG" id="aman:B6F84_06460"/>
<evidence type="ECO:0000313" key="6">
    <source>
        <dbReference type="Proteomes" id="UP000193404"/>
    </source>
</evidence>
<keyword evidence="3" id="KW-0949">S-adenosyl-L-methionine</keyword>
<evidence type="ECO:0000313" key="5">
    <source>
        <dbReference type="EMBL" id="ARM75716.1"/>
    </source>
</evidence>
<dbReference type="InterPro" id="IPR029063">
    <property type="entry name" value="SAM-dependent_MTases_sf"/>
</dbReference>
<dbReference type="RefSeq" id="WP_148691492.1">
    <property type="nucleotide sequence ID" value="NZ_CP020477.1"/>
</dbReference>
<evidence type="ECO:0000259" key="4">
    <source>
        <dbReference type="Pfam" id="PF08123"/>
    </source>
</evidence>
<dbReference type="STRING" id="282676.B6F84_06460"/>
<evidence type="ECO:0000256" key="1">
    <source>
        <dbReference type="ARBA" id="ARBA00022603"/>
    </source>
</evidence>
<keyword evidence="2" id="KW-0808">Transferase</keyword>
<dbReference type="InterPro" id="IPR026170">
    <property type="entry name" value="FAM173A/B"/>
</dbReference>
<keyword evidence="6" id="KW-1185">Reference proteome</keyword>
<gene>
    <name evidence="5" type="ORF">B6F84_06460</name>
</gene>
<accession>A0A1W6JZL5</accession>
<dbReference type="PANTHER" id="PTHR13610:SF11">
    <property type="entry name" value="METHYLTRANSFERASE DOMAIN-CONTAINING PROTEIN"/>
    <property type="match status" value="1"/>
</dbReference>
<dbReference type="GO" id="GO:0032259">
    <property type="term" value="P:methylation"/>
    <property type="evidence" value="ECO:0007669"/>
    <property type="project" value="UniProtKB-KW"/>
</dbReference>
<dbReference type="InterPro" id="IPR025789">
    <property type="entry name" value="DOT1_dom"/>
</dbReference>
<feature type="domain" description="DOT1" evidence="4">
    <location>
        <begin position="10"/>
        <end position="65"/>
    </location>
</feature>
<proteinExistence type="predicted"/>
<dbReference type="EMBL" id="CP020477">
    <property type="protein sequence ID" value="ARM75716.1"/>
    <property type="molecule type" value="Genomic_DNA"/>
</dbReference>
<keyword evidence="1" id="KW-0489">Methyltransferase</keyword>
<organism evidence="5 6">
    <name type="scientific">Acidianus manzaensis</name>
    <dbReference type="NCBI Taxonomy" id="282676"/>
    <lineage>
        <taxon>Archaea</taxon>
        <taxon>Thermoproteota</taxon>
        <taxon>Thermoprotei</taxon>
        <taxon>Sulfolobales</taxon>
        <taxon>Sulfolobaceae</taxon>
        <taxon>Acidianus</taxon>
    </lineage>
</organism>
<dbReference type="OrthoDB" id="6027at2157"/>
<dbReference type="AlphaFoldDB" id="A0A1W6JZL5"/>
<name>A0A1W6JZL5_9CREN</name>
<dbReference type="GO" id="GO:0031151">
    <property type="term" value="F:histone H3K79 methyltransferase activity"/>
    <property type="evidence" value="ECO:0007669"/>
    <property type="project" value="InterPro"/>
</dbReference>
<sequence>MLVPFIPSPPEVIYEMLKCANASPNDIVLDLGCGDGRILKIAKESFNVKLAIGVEIDKQLCKEAKYPQLEIICGDLLSLASILLPRVTILTVYLSSRSNSLLEDYILKSKNKNLKIISHDFEFKKLRLYKEEKVKAKGLLGITEHTIYCYTI</sequence>
<protein>
    <recommendedName>
        <fullName evidence="4">DOT1 domain-containing protein</fullName>
    </recommendedName>
</protein>
<evidence type="ECO:0000256" key="3">
    <source>
        <dbReference type="ARBA" id="ARBA00022691"/>
    </source>
</evidence>
<dbReference type="Proteomes" id="UP000193404">
    <property type="component" value="Chromosome"/>
</dbReference>
<dbReference type="PANTHER" id="PTHR13610">
    <property type="entry name" value="METHYLTRANSFERASE DOMAIN-CONTAINING PROTEIN"/>
    <property type="match status" value="1"/>
</dbReference>
<reference evidence="5 6" key="1">
    <citation type="submission" date="2017-03" db="EMBL/GenBank/DDBJ databases">
        <title>Sulfur activation and transportation mechanism of thermophilic Archaea Acidianus manzaensis YN-25.</title>
        <authorList>
            <person name="Ma Y."/>
            <person name="Yang Y."/>
            <person name="Xia J."/>
        </authorList>
    </citation>
    <scope>NUCLEOTIDE SEQUENCE [LARGE SCALE GENOMIC DNA]</scope>
    <source>
        <strain evidence="5 6">YN-25</strain>
    </source>
</reference>
<evidence type="ECO:0000256" key="2">
    <source>
        <dbReference type="ARBA" id="ARBA00022679"/>
    </source>
</evidence>
<dbReference type="GeneID" id="41590546"/>
<dbReference type="Gene3D" id="3.40.50.150">
    <property type="entry name" value="Vaccinia Virus protein VP39"/>
    <property type="match status" value="1"/>
</dbReference>